<dbReference type="Proteomes" id="UP000294814">
    <property type="component" value="Unassembled WGS sequence"/>
</dbReference>
<comment type="caution">
    <text evidence="2">The sequence shown here is derived from an EMBL/GenBank/DDBJ whole genome shotgun (WGS) entry which is preliminary data.</text>
</comment>
<keyword evidence="1" id="KW-0812">Transmembrane</keyword>
<gene>
    <name evidence="2" type="ORF">E0I26_14605</name>
</gene>
<sequence length="39" mass="4464">MPKRGIQIIIPIQKNKTARKSILFFLNLIVISTIKVAKK</sequence>
<dbReference type="AlphaFoldDB" id="A0A4R5F4K4"/>
<keyword evidence="3" id="KW-1185">Reference proteome</keyword>
<dbReference type="EMBL" id="SMLG01000013">
    <property type="protein sequence ID" value="TDE42164.1"/>
    <property type="molecule type" value="Genomic_DNA"/>
</dbReference>
<feature type="transmembrane region" description="Helical" evidence="1">
    <location>
        <begin position="21"/>
        <end position="37"/>
    </location>
</feature>
<evidence type="ECO:0000313" key="2">
    <source>
        <dbReference type="EMBL" id="TDE42164.1"/>
    </source>
</evidence>
<keyword evidence="1" id="KW-0472">Membrane</keyword>
<proteinExistence type="predicted"/>
<keyword evidence="1" id="KW-1133">Transmembrane helix</keyword>
<accession>A0A4R5F4K4</accession>
<name>A0A4R5F4K4_9FLAO</name>
<organism evidence="2 3">
    <name type="scientific">Flavobacterium rhamnosiphilum</name>
    <dbReference type="NCBI Taxonomy" id="2541724"/>
    <lineage>
        <taxon>Bacteria</taxon>
        <taxon>Pseudomonadati</taxon>
        <taxon>Bacteroidota</taxon>
        <taxon>Flavobacteriia</taxon>
        <taxon>Flavobacteriales</taxon>
        <taxon>Flavobacteriaceae</taxon>
        <taxon>Flavobacterium</taxon>
    </lineage>
</organism>
<evidence type="ECO:0000256" key="1">
    <source>
        <dbReference type="SAM" id="Phobius"/>
    </source>
</evidence>
<protein>
    <submittedName>
        <fullName evidence="2">Uncharacterized protein</fullName>
    </submittedName>
</protein>
<reference evidence="2 3" key="1">
    <citation type="submission" date="2019-03" db="EMBL/GenBank/DDBJ databases">
        <title>Novel species of Flavobacterium.</title>
        <authorList>
            <person name="Liu Q."/>
            <person name="Xin Y.-H."/>
        </authorList>
    </citation>
    <scope>NUCLEOTIDE SEQUENCE [LARGE SCALE GENOMIC DNA]</scope>
    <source>
        <strain evidence="2 3">LB3P52</strain>
    </source>
</reference>
<evidence type="ECO:0000313" key="3">
    <source>
        <dbReference type="Proteomes" id="UP000294814"/>
    </source>
</evidence>